<feature type="region of interest" description="Disordered" evidence="1">
    <location>
        <begin position="176"/>
        <end position="195"/>
    </location>
</feature>
<dbReference type="EMBL" id="CAJNOR010003576">
    <property type="protein sequence ID" value="CAF1427233.1"/>
    <property type="molecule type" value="Genomic_DNA"/>
</dbReference>
<proteinExistence type="predicted"/>
<name>A0A815N4Z4_ADIRI</name>
<gene>
    <name evidence="2" type="ORF">XAT740_LOCUS35576</name>
</gene>
<protein>
    <submittedName>
        <fullName evidence="2">Uncharacterized protein</fullName>
    </submittedName>
</protein>
<evidence type="ECO:0000313" key="3">
    <source>
        <dbReference type="Proteomes" id="UP000663828"/>
    </source>
</evidence>
<evidence type="ECO:0000256" key="1">
    <source>
        <dbReference type="SAM" id="MobiDB-lite"/>
    </source>
</evidence>
<dbReference type="AlphaFoldDB" id="A0A815N4Z4"/>
<reference evidence="2" key="1">
    <citation type="submission" date="2021-02" db="EMBL/GenBank/DDBJ databases">
        <authorList>
            <person name="Nowell W R."/>
        </authorList>
    </citation>
    <scope>NUCLEOTIDE SEQUENCE</scope>
</reference>
<feature type="region of interest" description="Disordered" evidence="1">
    <location>
        <begin position="101"/>
        <end position="124"/>
    </location>
</feature>
<evidence type="ECO:0000313" key="2">
    <source>
        <dbReference type="EMBL" id="CAF1427233.1"/>
    </source>
</evidence>
<accession>A0A815N4Z4</accession>
<organism evidence="2 3">
    <name type="scientific">Adineta ricciae</name>
    <name type="common">Rotifer</name>
    <dbReference type="NCBI Taxonomy" id="249248"/>
    <lineage>
        <taxon>Eukaryota</taxon>
        <taxon>Metazoa</taxon>
        <taxon>Spiralia</taxon>
        <taxon>Gnathifera</taxon>
        <taxon>Rotifera</taxon>
        <taxon>Eurotatoria</taxon>
        <taxon>Bdelloidea</taxon>
        <taxon>Adinetida</taxon>
        <taxon>Adinetidae</taxon>
        <taxon>Adineta</taxon>
    </lineage>
</organism>
<keyword evidence="3" id="KW-1185">Reference proteome</keyword>
<sequence length="250" mass="28396">MTTITSPIIREKPLTSLKSICTNTSLKSTSQSVLPNYPLVRKRHTKKRVRFELKLESVQEETSSIVNKESPISKPTTRIVNSWHDNKLLRNAYIKALDKPNTPKRFLSEGKRPSRPSLSPLPDEDNPLCSRSFVVDLSSATTSSFYLPNISQRRALTPKKFLSVERQHSVTFVDSSLKQRRHSATPPRSIPSRKTVNSIGDRKFFSPIVKRIDLALPSIKDLNPNERLIRIDNSSQLKLINDSAQSKKRP</sequence>
<comment type="caution">
    <text evidence="2">The sequence shown here is derived from an EMBL/GenBank/DDBJ whole genome shotgun (WGS) entry which is preliminary data.</text>
</comment>
<dbReference type="Proteomes" id="UP000663828">
    <property type="component" value="Unassembled WGS sequence"/>
</dbReference>